<dbReference type="AlphaFoldDB" id="A0AAN8ZJ53"/>
<keyword evidence="1" id="KW-0539">Nucleus</keyword>
<dbReference type="GO" id="GO:0008270">
    <property type="term" value="F:zinc ion binding"/>
    <property type="evidence" value="ECO:0007669"/>
    <property type="project" value="UniProtKB-UniRule"/>
</dbReference>
<dbReference type="GO" id="GO:0005634">
    <property type="term" value="C:nucleus"/>
    <property type="evidence" value="ECO:0007669"/>
    <property type="project" value="UniProtKB-SubCell"/>
</dbReference>
<proteinExistence type="inferred from homology"/>
<name>A0AAN8ZJ53_9MAGN</name>
<keyword evidence="1" id="KW-0479">Metal-binding</keyword>
<accession>A0AAN8ZJ53</accession>
<comment type="function">
    <text evidence="1">Putative transcription activator involved in regulating light control of development.</text>
</comment>
<evidence type="ECO:0000313" key="3">
    <source>
        <dbReference type="Proteomes" id="UP001370490"/>
    </source>
</evidence>
<comment type="caution">
    <text evidence="2">The sequence shown here is derived from an EMBL/GenBank/DDBJ whole genome shotgun (WGS) entry which is preliminary data.</text>
</comment>
<keyword evidence="1" id="KW-0862">Zinc</keyword>
<sequence length="192" mass="22078">MELLEADQYFVYDFTVDENDKVEIVAGHIWMIYGVWLGIDNYGRTIFFGCVLLHDEMPGRCPQTVLTNLDSGLQEAIRSELPNTRHVIPIWNILPKVSSWFSILLGPQYIKFRSAFDVLFHLESVDEFELRWNQFGLNSDRNIVLLFSLHASCSVSCKGGYFLANVHCCFFNVCRCISEGNLQCTNMSPMIF</sequence>
<keyword evidence="1" id="KW-0863">Zinc-finger</keyword>
<dbReference type="Proteomes" id="UP001370490">
    <property type="component" value="Unassembled WGS sequence"/>
</dbReference>
<evidence type="ECO:0000313" key="2">
    <source>
        <dbReference type="EMBL" id="KAK6935973.1"/>
    </source>
</evidence>
<evidence type="ECO:0000256" key="1">
    <source>
        <dbReference type="RuleBase" id="RU367018"/>
    </source>
</evidence>
<dbReference type="EMBL" id="JBAMMX010000007">
    <property type="protein sequence ID" value="KAK6935973.1"/>
    <property type="molecule type" value="Genomic_DNA"/>
</dbReference>
<comment type="similarity">
    <text evidence="1">Belongs to the FHY3/FAR1 family.</text>
</comment>
<comment type="subcellular location">
    <subcellularLocation>
        <location evidence="1">Nucleus</location>
    </subcellularLocation>
</comment>
<organism evidence="2 3">
    <name type="scientific">Dillenia turbinata</name>
    <dbReference type="NCBI Taxonomy" id="194707"/>
    <lineage>
        <taxon>Eukaryota</taxon>
        <taxon>Viridiplantae</taxon>
        <taxon>Streptophyta</taxon>
        <taxon>Embryophyta</taxon>
        <taxon>Tracheophyta</taxon>
        <taxon>Spermatophyta</taxon>
        <taxon>Magnoliopsida</taxon>
        <taxon>eudicotyledons</taxon>
        <taxon>Gunneridae</taxon>
        <taxon>Pentapetalae</taxon>
        <taxon>Dilleniales</taxon>
        <taxon>Dilleniaceae</taxon>
        <taxon>Dillenia</taxon>
    </lineage>
</organism>
<dbReference type="PANTHER" id="PTHR31669">
    <property type="entry name" value="PROTEIN FAR1-RELATED SEQUENCE 10-RELATED"/>
    <property type="match status" value="1"/>
</dbReference>
<reference evidence="2 3" key="1">
    <citation type="submission" date="2023-12" db="EMBL/GenBank/DDBJ databases">
        <title>A high-quality genome assembly for Dillenia turbinata (Dilleniales).</title>
        <authorList>
            <person name="Chanderbali A."/>
        </authorList>
    </citation>
    <scope>NUCLEOTIDE SEQUENCE [LARGE SCALE GENOMIC DNA]</scope>
    <source>
        <strain evidence="2">LSX21</strain>
        <tissue evidence="2">Leaf</tissue>
    </source>
</reference>
<dbReference type="PANTHER" id="PTHR31669:SF185">
    <property type="entry name" value="PROTEIN FAR1-RELATED SEQUENCE"/>
    <property type="match status" value="1"/>
</dbReference>
<protein>
    <recommendedName>
        <fullName evidence="1">Protein FAR1-RELATED SEQUENCE</fullName>
    </recommendedName>
</protein>
<gene>
    <name evidence="2" type="ORF">RJ641_033003</name>
</gene>
<keyword evidence="3" id="KW-1185">Reference proteome</keyword>
<dbReference type="GO" id="GO:0006355">
    <property type="term" value="P:regulation of DNA-templated transcription"/>
    <property type="evidence" value="ECO:0007669"/>
    <property type="project" value="UniProtKB-UniRule"/>
</dbReference>
<dbReference type="InterPro" id="IPR031052">
    <property type="entry name" value="FHY3/FAR1"/>
</dbReference>